<proteinExistence type="predicted"/>
<dbReference type="EMBL" id="VCEB01000012">
    <property type="protein sequence ID" value="KAB0371823.1"/>
    <property type="molecule type" value="Genomic_DNA"/>
</dbReference>
<dbReference type="PANTHER" id="PTHR14659">
    <property type="entry name" value="ALPHA- AND GAMMA-ADAPTIN-BINDING PROTEIN P34"/>
    <property type="match status" value="1"/>
</dbReference>
<protein>
    <submittedName>
        <fullName evidence="1">Uncharacterized protein</fullName>
    </submittedName>
</protein>
<keyword evidence="2" id="KW-1185">Reference proteome</keyword>
<comment type="caution">
    <text evidence="1">The sequence shown here is derived from an EMBL/GenBank/DDBJ whole genome shotgun (WGS) entry which is preliminary data.</text>
</comment>
<name>A0A5N3XH95_MUNRE</name>
<dbReference type="PANTHER" id="PTHR14659:SF1">
    <property type="entry name" value="ALPHA- AND GAMMA-ADAPTIN-BINDING PROTEIN P34"/>
    <property type="match status" value="1"/>
</dbReference>
<accession>A0A5N3XH95</accession>
<dbReference type="AlphaFoldDB" id="A0A5N3XH95"/>
<dbReference type="InterPro" id="IPR019341">
    <property type="entry name" value="Alpha/Gamma-adaptin-bd_p34"/>
</dbReference>
<feature type="non-terminal residue" evidence="1">
    <location>
        <position position="187"/>
    </location>
</feature>
<sequence length="187" mass="20939">MAVGVPCTLIASCSSTFSTDWLIQHILGIEDLTVDVTANDAVRFYPQTIDNKHYSADTNLTQKSGLDSVSSWLPLAEAQVVKHDFESVELSLEKLPEEYEFQEATGVKQIVQALIANVWYILSSLTGANHSTGSTENCHSEHPIYPSVRYRLSTKKPATKGMEYSSFQREDFKNTLGHVVRENRLEK</sequence>
<reference evidence="1 2" key="1">
    <citation type="submission" date="2019-06" db="EMBL/GenBank/DDBJ databases">
        <title>Discovery of a novel chromosome fission-fusion reversal in muntjac.</title>
        <authorList>
            <person name="Mudd A.B."/>
            <person name="Bredeson J.V."/>
            <person name="Baum R."/>
            <person name="Hockemeyer D."/>
            <person name="Rokhsar D.S."/>
        </authorList>
    </citation>
    <scope>NUCLEOTIDE SEQUENCE [LARGE SCALE GENOMIC DNA]</scope>
    <source>
        <strain evidence="1">UCam_UCB_Mr</strain>
        <tissue evidence="1">Fibroblast cell line</tissue>
    </source>
</reference>
<gene>
    <name evidence="1" type="ORF">FD755_016761</name>
</gene>
<evidence type="ECO:0000313" key="2">
    <source>
        <dbReference type="Proteomes" id="UP000326062"/>
    </source>
</evidence>
<evidence type="ECO:0000313" key="1">
    <source>
        <dbReference type="EMBL" id="KAB0371823.1"/>
    </source>
</evidence>
<organism evidence="1 2">
    <name type="scientific">Muntiacus reevesi</name>
    <name type="common">Reeves' muntjac</name>
    <name type="synonym">Cervus reevesi</name>
    <dbReference type="NCBI Taxonomy" id="9886"/>
    <lineage>
        <taxon>Eukaryota</taxon>
        <taxon>Metazoa</taxon>
        <taxon>Chordata</taxon>
        <taxon>Craniata</taxon>
        <taxon>Vertebrata</taxon>
        <taxon>Euteleostomi</taxon>
        <taxon>Mammalia</taxon>
        <taxon>Eutheria</taxon>
        <taxon>Laurasiatheria</taxon>
        <taxon>Artiodactyla</taxon>
        <taxon>Ruminantia</taxon>
        <taxon>Pecora</taxon>
        <taxon>Cervidae</taxon>
        <taxon>Muntiacinae</taxon>
        <taxon>Muntiacus</taxon>
    </lineage>
</organism>
<dbReference type="Proteomes" id="UP000326062">
    <property type="component" value="Chromosome 12"/>
</dbReference>